<dbReference type="OrthoDB" id="5763254at2"/>
<proteinExistence type="predicted"/>
<evidence type="ECO:0000256" key="1">
    <source>
        <dbReference type="SAM" id="SignalP"/>
    </source>
</evidence>
<keyword evidence="3" id="KW-1185">Reference proteome</keyword>
<dbReference type="EMBL" id="AAOA02000002">
    <property type="protein sequence ID" value="EAQ95715.1"/>
    <property type="molecule type" value="Genomic_DNA"/>
</dbReference>
<name>A4AE70_9GAMM</name>
<feature type="signal peptide" evidence="1">
    <location>
        <begin position="1"/>
        <end position="28"/>
    </location>
</feature>
<organism evidence="2 3">
    <name type="scientific">Congregibacter litoralis KT71</name>
    <dbReference type="NCBI Taxonomy" id="314285"/>
    <lineage>
        <taxon>Bacteria</taxon>
        <taxon>Pseudomonadati</taxon>
        <taxon>Pseudomonadota</taxon>
        <taxon>Gammaproteobacteria</taxon>
        <taxon>Cellvibrionales</taxon>
        <taxon>Halieaceae</taxon>
        <taxon>Congregibacter</taxon>
    </lineage>
</organism>
<dbReference type="RefSeq" id="WP_008296404.1">
    <property type="nucleotide sequence ID" value="NZ_CM002299.1"/>
</dbReference>
<sequence length="516" mass="54038">MIKKFLKPLGIATAVAAASAGYVNVATAQPAVANNALGDLALVPYYTVNGEWITGIHIVNTSDRTQVVKFRFRRAPDSLDALDFNVIMSPQDVYAGFLSDDENGNIVWSANDTTCTAPAATDGSLQMPAIYREGAETGYVEIIGMGAPIDEDQGIAVAAKHTTDTLVPADCAAVRSNFFANGVAGTTRGIVDNANSVQSASDVLPAPYDAVNDNEFELTENVLKVSYFIRDNATGVEFGDNAVHIADFLPEPSMTNQQFGYLSGDLNGFDFPDLDGGEPVNGTRNLFEGLRAGDVLGVTNLINEWTANPANGAALSWVVTLPGQYLMLDMPAYIASLDDEDVDCDTGLVADGNVTAGGDVCDFRDIPVNATVVPYNREELTEIPESGDLTVSPALPGQPSVLQLAKETNVITFGGNAVLGVSDVDITADLGQNFGWLSLAVTAADPLEQAICAWDGPDTPAGDEGLPAGAALTMTCNAVVETAVPMVGFAAWVRNVAANPDASYGRAVAHSFTVAP</sequence>
<feature type="chain" id="PRO_5002664495" evidence="1">
    <location>
        <begin position="29"/>
        <end position="516"/>
    </location>
</feature>
<evidence type="ECO:0000313" key="3">
    <source>
        <dbReference type="Proteomes" id="UP000019205"/>
    </source>
</evidence>
<keyword evidence="1" id="KW-0732">Signal</keyword>
<evidence type="ECO:0000313" key="2">
    <source>
        <dbReference type="EMBL" id="EAQ95715.1"/>
    </source>
</evidence>
<accession>A4AE70</accession>
<reference evidence="2 3" key="2">
    <citation type="journal article" date="2009" name="PLoS ONE">
        <title>The photosynthetic apparatus and its regulation in the aerobic gammaproteobacterium Congregibacter litoralis gen. nov., sp. nov.</title>
        <authorList>
            <person name="Spring S."/>
            <person name="Lunsdorf H."/>
            <person name="Fuchs B.M."/>
            <person name="Tindall B.J."/>
        </authorList>
    </citation>
    <scope>NUCLEOTIDE SEQUENCE [LARGE SCALE GENOMIC DNA]</scope>
    <source>
        <strain evidence="2">KT71</strain>
    </source>
</reference>
<dbReference type="Proteomes" id="UP000019205">
    <property type="component" value="Chromosome"/>
</dbReference>
<dbReference type="eggNOG" id="ENOG502ZB50">
    <property type="taxonomic scope" value="Bacteria"/>
</dbReference>
<dbReference type="HOGENOM" id="CLU_038348_0_0_6"/>
<dbReference type="STRING" id="314285.KT71_19819"/>
<gene>
    <name evidence="2" type="ORF">KT71_19819</name>
</gene>
<dbReference type="AlphaFoldDB" id="A4AE70"/>
<reference evidence="2 3" key="1">
    <citation type="journal article" date="2007" name="Proc. Natl. Acad. Sci. U.S.A.">
        <title>Characterization of a marine gammaproteobacterium capable of aerobic anoxygenic photosynthesis.</title>
        <authorList>
            <person name="Fuchs B.M."/>
            <person name="Spring S."/>
            <person name="Teeling H."/>
            <person name="Quast C."/>
            <person name="Wulf J."/>
            <person name="Schattenhofer M."/>
            <person name="Yan S."/>
            <person name="Ferriera S."/>
            <person name="Johnson J."/>
            <person name="Glockner F.O."/>
            <person name="Amann R."/>
        </authorList>
    </citation>
    <scope>NUCLEOTIDE SEQUENCE [LARGE SCALE GENOMIC DNA]</scope>
    <source>
        <strain evidence="2">KT71</strain>
    </source>
</reference>
<comment type="caution">
    <text evidence="2">The sequence shown here is derived from an EMBL/GenBank/DDBJ whole genome shotgun (WGS) entry which is preliminary data.</text>
</comment>
<protein>
    <submittedName>
        <fullName evidence="2">Uncharacterized protein</fullName>
    </submittedName>
</protein>